<organism evidence="1">
    <name type="scientific">mine drainage metagenome</name>
    <dbReference type="NCBI Taxonomy" id="410659"/>
    <lineage>
        <taxon>unclassified sequences</taxon>
        <taxon>metagenomes</taxon>
        <taxon>ecological metagenomes</taxon>
    </lineage>
</organism>
<accession>A0A1J5RSC0</accession>
<protein>
    <submittedName>
        <fullName evidence="1">Uncharacterized protein</fullName>
    </submittedName>
</protein>
<evidence type="ECO:0000313" key="1">
    <source>
        <dbReference type="EMBL" id="OIQ98570.1"/>
    </source>
</evidence>
<dbReference type="EMBL" id="MLJW01000117">
    <property type="protein sequence ID" value="OIQ98570.1"/>
    <property type="molecule type" value="Genomic_DNA"/>
</dbReference>
<proteinExistence type="predicted"/>
<gene>
    <name evidence="1" type="ORF">GALL_193950</name>
</gene>
<sequence length="30" mass="3550">MKKKVRYLPDKNISEYSMLGTYLKSNNLTN</sequence>
<comment type="caution">
    <text evidence="1">The sequence shown here is derived from an EMBL/GenBank/DDBJ whole genome shotgun (WGS) entry which is preliminary data.</text>
</comment>
<name>A0A1J5RSC0_9ZZZZ</name>
<reference evidence="1" key="1">
    <citation type="submission" date="2016-10" db="EMBL/GenBank/DDBJ databases">
        <title>Sequence of Gallionella enrichment culture.</title>
        <authorList>
            <person name="Poehlein A."/>
            <person name="Muehling M."/>
            <person name="Daniel R."/>
        </authorList>
    </citation>
    <scope>NUCLEOTIDE SEQUENCE</scope>
</reference>
<dbReference type="AlphaFoldDB" id="A0A1J5RSC0"/>